<dbReference type="PANTHER" id="PTHR34819:SF3">
    <property type="entry name" value="CELL SURFACE PROTEIN"/>
    <property type="match status" value="1"/>
</dbReference>
<protein>
    <submittedName>
        <fullName evidence="8">Uncharacterized protein</fullName>
    </submittedName>
</protein>
<dbReference type="PANTHER" id="PTHR34819">
    <property type="entry name" value="LARGE CYSTEINE-RICH PERIPLASMIC PROTEIN OMCB"/>
    <property type="match status" value="1"/>
</dbReference>
<comment type="similarity">
    <text evidence="2">Belongs to the ice-binding protein family.</text>
</comment>
<dbReference type="SUPFAM" id="SSF117074">
    <property type="entry name" value="Hypothetical protein PA1324"/>
    <property type="match status" value="1"/>
</dbReference>
<evidence type="ECO:0000256" key="4">
    <source>
        <dbReference type="ARBA" id="ARBA00022729"/>
    </source>
</evidence>
<evidence type="ECO:0000256" key="1">
    <source>
        <dbReference type="ARBA" id="ARBA00004613"/>
    </source>
</evidence>
<sequence length="728" mass="72603">MKKELRSLLTHALLLVLPALGFGQAPNLGTASTFALFTANGAFSSTGAATVIGDVGTNVGSFTAFPPGSVVGQIRLPGSTQANQAATDITAAYASVAALGCGTVIGATLGNGQVLTPGIYCQPTASPSSINGTLTLNGPGTYIIKLNSALTTNTGSTITLTNGACLNDVYFQVNGAVDLGVGSLFRGTILANGAISLLAGATLEGRALSVAGAISISDNSVTNYATGVSVAITSQPTCNTATNTYDLTGTLSLTAAVAGTFTITDGSSTTTVSVATGQSSVAFGLPALLSGMGSRTVVVTGPGCSSASVTYTAPASCTSAPSSPASLSGLTYTDSNANGVRDGSEPPLAGVVVSLLNSSGTAVESTTTNAAGVYSFSGLTAGGVYSLSFTTPTGYSVTAPSGGVSGPLTLAPGNTTVNAGYVVVAPSLTLSLSVDRSVIRQGNTLTYTLVLSNTGNGPASNVLVRDSTTAGLTYVPNSATVPAGTTFTPGSPISSWLIATLAAGQSLSLTFQATADQPGILYNTAFIPGDTVRVCTSVPVKLCAGDRYLLSVPAGSASYRWFKDGVLIAGQTTNELIVSEPGSYSLGIDQAGSQCPNFSCCPFIVEADTAPVFQAITIAATCIGNSVQANGRLVLSGFDTTHTFQYSAGATFDAANVLSGAPQLIPANGLIATTLPNPVTAQAYTVRVTNSGGCFTDVTVTLFPATCDCPTQICVPIVLHKTKGSGVR</sequence>
<dbReference type="InterPro" id="IPR013783">
    <property type="entry name" value="Ig-like_fold"/>
</dbReference>
<dbReference type="GO" id="GO:0005576">
    <property type="term" value="C:extracellular region"/>
    <property type="evidence" value="ECO:0007669"/>
    <property type="project" value="UniProtKB-SubCell"/>
</dbReference>
<dbReference type="eggNOG" id="COG2373">
    <property type="taxonomic scope" value="Bacteria"/>
</dbReference>
<dbReference type="Proteomes" id="UP000011058">
    <property type="component" value="Chromosome"/>
</dbReference>
<dbReference type="Pfam" id="PF01345">
    <property type="entry name" value="DUF11"/>
    <property type="match status" value="1"/>
</dbReference>
<dbReference type="InterPro" id="IPR033764">
    <property type="entry name" value="Sdr_B"/>
</dbReference>
<evidence type="ECO:0000256" key="5">
    <source>
        <dbReference type="SAM" id="SignalP"/>
    </source>
</evidence>
<evidence type="ECO:0000313" key="8">
    <source>
        <dbReference type="EMBL" id="CCH00919.1"/>
    </source>
</evidence>
<proteinExistence type="inferred from homology"/>
<keyword evidence="4 5" id="KW-0732">Signal</keyword>
<dbReference type="InterPro" id="IPR001434">
    <property type="entry name" value="OmcB-like_DUF11"/>
</dbReference>
<evidence type="ECO:0000259" key="7">
    <source>
        <dbReference type="Pfam" id="PF17210"/>
    </source>
</evidence>
<keyword evidence="3" id="KW-0964">Secreted</keyword>
<feature type="signal peptide" evidence="5">
    <location>
        <begin position="1"/>
        <end position="21"/>
    </location>
</feature>
<dbReference type="Pfam" id="PF17210">
    <property type="entry name" value="SdrD_B"/>
    <property type="match status" value="1"/>
</dbReference>
<evidence type="ECO:0000256" key="2">
    <source>
        <dbReference type="ARBA" id="ARBA00005445"/>
    </source>
</evidence>
<keyword evidence="9" id="KW-1185">Reference proteome</keyword>
<accession>I0K9W6</accession>
<evidence type="ECO:0000313" key="9">
    <source>
        <dbReference type="Proteomes" id="UP000011058"/>
    </source>
</evidence>
<feature type="domain" description="DUF11" evidence="6">
    <location>
        <begin position="429"/>
        <end position="529"/>
    </location>
</feature>
<dbReference type="InterPro" id="IPR047589">
    <property type="entry name" value="DUF11_rpt"/>
</dbReference>
<dbReference type="Gene3D" id="2.60.40.10">
    <property type="entry name" value="Immunoglobulins"/>
    <property type="match status" value="2"/>
</dbReference>
<dbReference type="InterPro" id="IPR021884">
    <property type="entry name" value="Ice-bd_prot"/>
</dbReference>
<dbReference type="NCBIfam" id="TIGR01451">
    <property type="entry name" value="B_ant_repeat"/>
    <property type="match status" value="1"/>
</dbReference>
<feature type="chain" id="PRO_5003630022" evidence="5">
    <location>
        <begin position="22"/>
        <end position="728"/>
    </location>
</feature>
<dbReference type="HOGENOM" id="CLU_380257_0_0_10"/>
<comment type="subcellular location">
    <subcellularLocation>
        <location evidence="1">Secreted</location>
    </subcellularLocation>
</comment>
<name>I0K9W6_9BACT</name>
<dbReference type="EMBL" id="HE796683">
    <property type="protein sequence ID" value="CCH00919.1"/>
    <property type="molecule type" value="Genomic_DNA"/>
</dbReference>
<dbReference type="KEGG" id="fae:FAES_2910"/>
<feature type="domain" description="SD-repeat containing protein B" evidence="7">
    <location>
        <begin position="329"/>
        <end position="403"/>
    </location>
</feature>
<dbReference type="AlphaFoldDB" id="I0K9W6"/>
<organism evidence="8 9">
    <name type="scientific">Fibrella aestuarina BUZ 2</name>
    <dbReference type="NCBI Taxonomy" id="1166018"/>
    <lineage>
        <taxon>Bacteria</taxon>
        <taxon>Pseudomonadati</taxon>
        <taxon>Bacteroidota</taxon>
        <taxon>Cytophagia</taxon>
        <taxon>Cytophagales</taxon>
        <taxon>Spirosomataceae</taxon>
        <taxon>Fibrella</taxon>
    </lineage>
</organism>
<evidence type="ECO:0000256" key="3">
    <source>
        <dbReference type="ARBA" id="ARBA00022525"/>
    </source>
</evidence>
<dbReference type="InterPro" id="IPR051172">
    <property type="entry name" value="Chlamydia_OmcB"/>
</dbReference>
<dbReference type="STRING" id="1166018.FAES_2910"/>
<dbReference type="RefSeq" id="WP_015332018.1">
    <property type="nucleotide sequence ID" value="NC_020054.1"/>
</dbReference>
<dbReference type="OrthoDB" id="961007at2"/>
<reference evidence="8 9" key="1">
    <citation type="journal article" date="2012" name="J. Bacteriol.">
        <title>Genome Sequence of Fibrella aestuarina BUZ 2T, a Filamentous Marine Bacterium.</title>
        <authorList>
            <person name="Filippini M."/>
            <person name="Qi W."/>
            <person name="Blom J."/>
            <person name="Goesmann A."/>
            <person name="Smits T.H."/>
            <person name="Bagheri H.C."/>
        </authorList>
    </citation>
    <scope>NUCLEOTIDE SEQUENCE [LARGE SCALE GENOMIC DNA]</scope>
    <source>
        <strain evidence="9">BUZ 2T</strain>
    </source>
</reference>
<gene>
    <name evidence="8" type="ORF">FAES_2910</name>
</gene>
<evidence type="ECO:0000259" key="6">
    <source>
        <dbReference type="Pfam" id="PF01345"/>
    </source>
</evidence>
<dbReference type="Pfam" id="PF11999">
    <property type="entry name" value="Ice_binding"/>
    <property type="match status" value="1"/>
</dbReference>